<evidence type="ECO:0008006" key="4">
    <source>
        <dbReference type="Google" id="ProtNLM"/>
    </source>
</evidence>
<gene>
    <name evidence="2" type="ORF">NITGR_290082</name>
</gene>
<dbReference type="Proteomes" id="UP000011704">
    <property type="component" value="Unassembled WGS sequence"/>
</dbReference>
<dbReference type="STRING" id="1266370.NITGR_290082"/>
<sequence length="90" mass="10116">MRHWICAVLFLGMVGCATAPVNPEDVDNSMGEARKIKNKYGTGCLSLGWPEGSISYINCVLNFYQQEKPDVEDRRPVLVEALKRVTQKND</sequence>
<protein>
    <recommendedName>
        <fullName evidence="4">Lipoprotein</fullName>
    </recommendedName>
</protein>
<keyword evidence="1" id="KW-0732">Signal</keyword>
<accession>M1YYZ2</accession>
<dbReference type="AlphaFoldDB" id="M1YYZ2"/>
<organism evidence="2 3">
    <name type="scientific">Nitrospina gracilis (strain 3/211)</name>
    <dbReference type="NCBI Taxonomy" id="1266370"/>
    <lineage>
        <taxon>Bacteria</taxon>
        <taxon>Pseudomonadati</taxon>
        <taxon>Nitrospinota/Tectimicrobiota group</taxon>
        <taxon>Nitrospinota</taxon>
        <taxon>Nitrospinia</taxon>
        <taxon>Nitrospinales</taxon>
        <taxon>Nitrospinaceae</taxon>
        <taxon>Nitrospina</taxon>
    </lineage>
</organism>
<dbReference type="RefSeq" id="WP_005008011.1">
    <property type="nucleotide sequence ID" value="NZ_HG422173.1"/>
</dbReference>
<proteinExistence type="predicted"/>
<dbReference type="HOGENOM" id="CLU_2437815_0_0_0"/>
<comment type="caution">
    <text evidence="2">The sequence shown here is derived from an EMBL/GenBank/DDBJ whole genome shotgun (WGS) entry which is preliminary data.</text>
</comment>
<feature type="signal peptide" evidence="1">
    <location>
        <begin position="1"/>
        <end position="19"/>
    </location>
</feature>
<feature type="chain" id="PRO_5004020159" description="Lipoprotein" evidence="1">
    <location>
        <begin position="20"/>
        <end position="90"/>
    </location>
</feature>
<evidence type="ECO:0000313" key="2">
    <source>
        <dbReference type="EMBL" id="CCQ90482.1"/>
    </source>
</evidence>
<dbReference type="EMBL" id="CAQJ01000032">
    <property type="protein sequence ID" value="CCQ90482.1"/>
    <property type="molecule type" value="Genomic_DNA"/>
</dbReference>
<evidence type="ECO:0000313" key="3">
    <source>
        <dbReference type="Proteomes" id="UP000011704"/>
    </source>
</evidence>
<dbReference type="InParanoid" id="M1YYZ2"/>
<dbReference type="PROSITE" id="PS51257">
    <property type="entry name" value="PROKAR_LIPOPROTEIN"/>
    <property type="match status" value="1"/>
</dbReference>
<keyword evidence="3" id="KW-1185">Reference proteome</keyword>
<name>M1YYZ2_NITG3</name>
<reference evidence="2 3" key="1">
    <citation type="journal article" date="2013" name="Front. Microbiol.">
        <title>The genome of Nitrospina gracilis illuminates the metabolism and evolution of the major marine nitrite oxidizer.</title>
        <authorList>
            <person name="Luecker S."/>
            <person name="Nowka B."/>
            <person name="Rattei T."/>
            <person name="Spieck E."/>
            <person name="and Daims H."/>
        </authorList>
    </citation>
    <scope>NUCLEOTIDE SEQUENCE [LARGE SCALE GENOMIC DNA]</scope>
    <source>
        <strain evidence="2 3">3/211</strain>
    </source>
</reference>
<evidence type="ECO:0000256" key="1">
    <source>
        <dbReference type="SAM" id="SignalP"/>
    </source>
</evidence>